<keyword evidence="8" id="KW-0375">Hydrogen ion transport</keyword>
<keyword evidence="11" id="KW-1185">Reference proteome</keyword>
<proteinExistence type="inferred from homology"/>
<dbReference type="EMBL" id="KE345449">
    <property type="protein sequence ID" value="EXC04207.1"/>
    <property type="molecule type" value="Genomic_DNA"/>
</dbReference>
<comment type="similarity">
    <text evidence="2 8">Belongs to the V-ATPase 116 kDa subunit family.</text>
</comment>
<reference evidence="11" key="1">
    <citation type="submission" date="2013-01" db="EMBL/GenBank/DDBJ databases">
        <title>Draft Genome Sequence of a Mulberry Tree, Morus notabilis C.K. Schneid.</title>
        <authorList>
            <person name="He N."/>
            <person name="Zhao S."/>
        </authorList>
    </citation>
    <scope>NUCLEOTIDE SEQUENCE</scope>
</reference>
<dbReference type="InterPro" id="IPR002490">
    <property type="entry name" value="V-ATPase_116kDa_su"/>
</dbReference>
<dbReference type="Proteomes" id="UP000030645">
    <property type="component" value="Unassembled WGS sequence"/>
</dbReference>
<keyword evidence="5" id="KW-1133">Transmembrane helix</keyword>
<dbReference type="PANTHER" id="PTHR11629:SF63">
    <property type="entry name" value="V-TYPE PROTON ATPASE SUBUNIT A"/>
    <property type="match status" value="1"/>
</dbReference>
<dbReference type="OrthoDB" id="10264220at2759"/>
<dbReference type="GO" id="GO:0051117">
    <property type="term" value="F:ATPase binding"/>
    <property type="evidence" value="ECO:0007669"/>
    <property type="project" value="TreeGrafter"/>
</dbReference>
<evidence type="ECO:0000313" key="11">
    <source>
        <dbReference type="Proteomes" id="UP000030645"/>
    </source>
</evidence>
<comment type="subcellular location">
    <subcellularLocation>
        <location evidence="1">Membrane</location>
        <topology evidence="1">Multi-pass membrane protein</topology>
    </subcellularLocation>
</comment>
<dbReference type="GO" id="GO:0033179">
    <property type="term" value="C:proton-transporting V-type ATPase, V0 domain"/>
    <property type="evidence" value="ECO:0007669"/>
    <property type="project" value="InterPro"/>
</dbReference>
<keyword evidence="6 8" id="KW-0406">Ion transport</keyword>
<dbReference type="GO" id="GO:0007035">
    <property type="term" value="P:vacuolar acidification"/>
    <property type="evidence" value="ECO:0007669"/>
    <property type="project" value="TreeGrafter"/>
</dbReference>
<gene>
    <name evidence="10" type="ORF">L484_019415</name>
</gene>
<evidence type="ECO:0000256" key="9">
    <source>
        <dbReference type="SAM" id="Coils"/>
    </source>
</evidence>
<evidence type="ECO:0000256" key="4">
    <source>
        <dbReference type="ARBA" id="ARBA00022692"/>
    </source>
</evidence>
<keyword evidence="7" id="KW-0472">Membrane</keyword>
<evidence type="ECO:0000256" key="6">
    <source>
        <dbReference type="ARBA" id="ARBA00023065"/>
    </source>
</evidence>
<evidence type="ECO:0000313" key="10">
    <source>
        <dbReference type="EMBL" id="EXC04207.1"/>
    </source>
</evidence>
<evidence type="ECO:0000256" key="7">
    <source>
        <dbReference type="ARBA" id="ARBA00023136"/>
    </source>
</evidence>
<comment type="function">
    <text evidence="8">Essential component of the vacuolar proton pump (V-ATPase), a multimeric enzyme that catalyzes the translocation of protons across the membranes. Required for assembly and activity of the V-ATPase.</text>
</comment>
<dbReference type="GO" id="GO:0016471">
    <property type="term" value="C:vacuolar proton-transporting V-type ATPase complex"/>
    <property type="evidence" value="ECO:0007669"/>
    <property type="project" value="TreeGrafter"/>
</dbReference>
<evidence type="ECO:0000256" key="3">
    <source>
        <dbReference type="ARBA" id="ARBA00022448"/>
    </source>
</evidence>
<keyword evidence="9" id="KW-0175">Coiled coil</keyword>
<dbReference type="AlphaFoldDB" id="W9RR56"/>
<sequence>MECCPTMDLLRSEPMQLVQLIIPMESAHRSITNLGDLGLFQFKDLNAEKSPFQRTYASQIKRCGEMARKLRFFREQMVKAGLSSSMWSIRSSDIDLDHLEVKLGELEAELLEINANNEKLQRTYNELLEYKLVLRKAGEFFCSAQNSAAAQQREFEVQHSGERSIDSPLLLEQEMVTDPLKQVKLGFVSGLVPREKSMAFERIMFRATRGNVFLKQAVVNDAVVDPVSGEKVEKNVFVIFFSGERAKNKILKICDSFGANRYPFTDDLGNQFQMITEVSGKLSELKTTIDAGLLHQSNLLLTIGYEYEQWKLLVKQQKSIYNTLNMLSFDVTKKCLVSEGWCPVFASNQIQNALQRATCDSSSQVGAIFQVLQTKESPPTYFRTNKFTSAFQEIVDAYGLVLHSCSFIFLATWVSHVLPFKVEEMALYLVRSGTGIDGGYPSL</sequence>
<dbReference type="KEGG" id="mnt:21402355"/>
<evidence type="ECO:0000256" key="8">
    <source>
        <dbReference type="RuleBase" id="RU361189"/>
    </source>
</evidence>
<dbReference type="STRING" id="981085.W9RR56"/>
<dbReference type="GO" id="GO:0046961">
    <property type="term" value="F:proton-transporting ATPase activity, rotational mechanism"/>
    <property type="evidence" value="ECO:0007669"/>
    <property type="project" value="InterPro"/>
</dbReference>
<accession>W9RR56</accession>
<keyword evidence="4" id="KW-0812">Transmembrane</keyword>
<evidence type="ECO:0000256" key="1">
    <source>
        <dbReference type="ARBA" id="ARBA00004141"/>
    </source>
</evidence>
<dbReference type="eggNOG" id="KOG2189">
    <property type="taxonomic scope" value="Eukaryota"/>
</dbReference>
<evidence type="ECO:0000256" key="2">
    <source>
        <dbReference type="ARBA" id="ARBA00009904"/>
    </source>
</evidence>
<evidence type="ECO:0000256" key="5">
    <source>
        <dbReference type="ARBA" id="ARBA00022989"/>
    </source>
</evidence>
<dbReference type="Pfam" id="PF01496">
    <property type="entry name" value="V_ATPase_I"/>
    <property type="match status" value="1"/>
</dbReference>
<feature type="coiled-coil region" evidence="9">
    <location>
        <begin position="89"/>
        <end position="130"/>
    </location>
</feature>
<name>W9RR56_9ROSA</name>
<protein>
    <recommendedName>
        <fullName evidence="8">V-type proton ATPase subunit a</fullName>
    </recommendedName>
</protein>
<keyword evidence="3 8" id="KW-0813">Transport</keyword>
<dbReference type="PANTHER" id="PTHR11629">
    <property type="entry name" value="VACUOLAR PROTON ATPASES"/>
    <property type="match status" value="1"/>
</dbReference>
<organism evidence="10 11">
    <name type="scientific">Morus notabilis</name>
    <dbReference type="NCBI Taxonomy" id="981085"/>
    <lineage>
        <taxon>Eukaryota</taxon>
        <taxon>Viridiplantae</taxon>
        <taxon>Streptophyta</taxon>
        <taxon>Embryophyta</taxon>
        <taxon>Tracheophyta</taxon>
        <taxon>Spermatophyta</taxon>
        <taxon>Magnoliopsida</taxon>
        <taxon>eudicotyledons</taxon>
        <taxon>Gunneridae</taxon>
        <taxon>Pentapetalae</taxon>
        <taxon>rosids</taxon>
        <taxon>fabids</taxon>
        <taxon>Rosales</taxon>
        <taxon>Moraceae</taxon>
        <taxon>Moreae</taxon>
        <taxon>Morus</taxon>
    </lineage>
</organism>